<evidence type="ECO:0000313" key="5">
    <source>
        <dbReference type="EMBL" id="MFD1814605.1"/>
    </source>
</evidence>
<feature type="transmembrane region" description="Helical" evidence="4">
    <location>
        <begin position="61"/>
        <end position="82"/>
    </location>
</feature>
<keyword evidence="6" id="KW-1185">Reference proteome</keyword>
<evidence type="ECO:0008006" key="7">
    <source>
        <dbReference type="Google" id="ProtNLM"/>
    </source>
</evidence>
<organism evidence="5 6">
    <name type="scientific">Rhodococcus gannanensis</name>
    <dbReference type="NCBI Taxonomy" id="1960308"/>
    <lineage>
        <taxon>Bacteria</taxon>
        <taxon>Bacillati</taxon>
        <taxon>Actinomycetota</taxon>
        <taxon>Actinomycetes</taxon>
        <taxon>Mycobacteriales</taxon>
        <taxon>Nocardiaceae</taxon>
        <taxon>Rhodococcus</taxon>
    </lineage>
</organism>
<dbReference type="Proteomes" id="UP001597286">
    <property type="component" value="Unassembled WGS sequence"/>
</dbReference>
<evidence type="ECO:0000256" key="2">
    <source>
        <dbReference type="ARBA" id="ARBA00023136"/>
    </source>
</evidence>
<gene>
    <name evidence="5" type="ORF">ACFSJG_20505</name>
</gene>
<keyword evidence="2 4" id="KW-0472">Membrane</keyword>
<accession>A0ABW4PB33</accession>
<evidence type="ECO:0000313" key="6">
    <source>
        <dbReference type="Proteomes" id="UP001597286"/>
    </source>
</evidence>
<comment type="caution">
    <text evidence="5">The sequence shown here is derived from an EMBL/GenBank/DDBJ whole genome shotgun (WGS) entry which is preliminary data.</text>
</comment>
<reference evidence="6" key="1">
    <citation type="journal article" date="2019" name="Int. J. Syst. Evol. Microbiol.">
        <title>The Global Catalogue of Microorganisms (GCM) 10K type strain sequencing project: providing services to taxonomists for standard genome sequencing and annotation.</title>
        <authorList>
            <consortium name="The Broad Institute Genomics Platform"/>
            <consortium name="The Broad Institute Genome Sequencing Center for Infectious Disease"/>
            <person name="Wu L."/>
            <person name="Ma J."/>
        </authorList>
    </citation>
    <scope>NUCLEOTIDE SEQUENCE [LARGE SCALE GENOMIC DNA]</scope>
    <source>
        <strain evidence="6">DT72</strain>
    </source>
</reference>
<sequence length="212" mass="22479">MSTETDTNAPTTGPDPVEPDTTETDDIKAATDVGGDDGPDADDVDSAEAARDRGWSRRIGIIALIVVTVASLACAVVIGWMLKNAHDVDSAAEQARATARNYAVTLTSVDSGDLDKNFDDVLAGATGEFKDMYSESSEQLKQLLVDNSASATGTVVDDGIKSATKTKVEVLLFVDQTVTNSVTPEPRLDRSRVVMTMELVDGQWLASKVDLP</sequence>
<comment type="subcellular location">
    <subcellularLocation>
        <location evidence="1">Membrane</location>
    </subcellularLocation>
</comment>
<dbReference type="PANTHER" id="PTHR37042:SF4">
    <property type="entry name" value="OUTER MEMBRANE PROTEIN RV1973"/>
    <property type="match status" value="1"/>
</dbReference>
<evidence type="ECO:0000256" key="3">
    <source>
        <dbReference type="SAM" id="MobiDB-lite"/>
    </source>
</evidence>
<feature type="region of interest" description="Disordered" evidence="3">
    <location>
        <begin position="1"/>
        <end position="50"/>
    </location>
</feature>
<dbReference type="EMBL" id="JBHUFB010000019">
    <property type="protein sequence ID" value="MFD1814605.1"/>
    <property type="molecule type" value="Genomic_DNA"/>
</dbReference>
<keyword evidence="4" id="KW-0812">Transmembrane</keyword>
<protein>
    <recommendedName>
        <fullName evidence="7">Mce-associated membrane protein</fullName>
    </recommendedName>
</protein>
<dbReference type="RefSeq" id="WP_378487080.1">
    <property type="nucleotide sequence ID" value="NZ_JBHUFB010000019.1"/>
</dbReference>
<evidence type="ECO:0000256" key="1">
    <source>
        <dbReference type="ARBA" id="ARBA00004370"/>
    </source>
</evidence>
<name>A0ABW4PB33_9NOCA</name>
<keyword evidence="4" id="KW-1133">Transmembrane helix</keyword>
<evidence type="ECO:0000256" key="4">
    <source>
        <dbReference type="SAM" id="Phobius"/>
    </source>
</evidence>
<feature type="compositionally biased region" description="Acidic residues" evidence="3">
    <location>
        <begin position="34"/>
        <end position="46"/>
    </location>
</feature>
<proteinExistence type="predicted"/>
<dbReference type="PANTHER" id="PTHR37042">
    <property type="entry name" value="OUTER MEMBRANE PROTEIN RV1973"/>
    <property type="match status" value="1"/>
</dbReference>